<accession>A0ABT3GPX8</accession>
<evidence type="ECO:0000313" key="2">
    <source>
        <dbReference type="Proteomes" id="UP001320876"/>
    </source>
</evidence>
<dbReference type="EMBL" id="JAPDDT010000015">
    <property type="protein sequence ID" value="MCW1925591.1"/>
    <property type="molecule type" value="Genomic_DNA"/>
</dbReference>
<sequence length="796" mass="86900">MASPHSLSRRNFSWLLLAGGTSLSETWWKAKAQDLPVVPADFTRHKLAYFAGQKVQEGLNKAEIGAFIKAASGSKDLGVLLQKTDFELLLKDLKDSSLSPRSDRLIHCVGKALALPGNGSLVFQACAPRLLPRLASAVVKLNQANDQDVAKAIEASVESLDISSMSALVNCPSAEILPKKLTEVLQTTSKAHDIIRGGFTAESLANLGLDIINLKFPNAPQKVKGALKAMSAIGTLAAKIGGSASLGPVGVIGCIAGSLFGGGGGGGANEKQLEEITLQLEEVITRLSRIEATGLRIEAQIKSLVEKFETQAKLQRQQFDLLLQKIDNLIQTGLVDWFGQFQVAAAWEDNAITLQGNLNYIENFTVTRSTRYFNSAPAAAAGVGTFCYVDFEVRNLGAISQKFGLPPVAVDSEEIPNPVIWAAGSRAFVELTARALSEGIDIKSPKAAIERMIKQGYALRLFIQRNITSERVLEALKTINERHLEAIKTAVTVSPARPKRKEPEMAAYEEWYGKWKAYRPLLHPGEIPIRSALAGAATLIDAPVYFVKGQDRPIKQVTFKDSFNFGFSASNLAGIAPAISLLDQLRVRSNVERHEGGYVRDGFTSKVSLKYTINDAELNGAQISFVWHLCEKGDNRTRRFLNIFQCEDPEATHRDLLKLFCDVNRKRIAEYLKIVLNIALISKGEFASDICGFNVLAELAFWRSELCPSGYRPLVPGVAGLPTTTNDWALAITNDRTFSELPTSKKRYMGMLEAAVANVFTSYAKGIDEIFEATQDNASIAMVDESILLLEDQLPL</sequence>
<gene>
    <name evidence="1" type="ORF">OKA05_23740</name>
</gene>
<evidence type="ECO:0000313" key="1">
    <source>
        <dbReference type="EMBL" id="MCW1925591.1"/>
    </source>
</evidence>
<name>A0ABT3GPX8_9BACT</name>
<reference evidence="1 2" key="1">
    <citation type="submission" date="2022-10" db="EMBL/GenBank/DDBJ databases">
        <title>Luteolibacter arcticus strain CCTCC AB 2014275, whole genome shotgun sequencing project.</title>
        <authorList>
            <person name="Zhao G."/>
            <person name="Shen L."/>
        </authorList>
    </citation>
    <scope>NUCLEOTIDE SEQUENCE [LARGE SCALE GENOMIC DNA]</scope>
    <source>
        <strain evidence="1 2">CCTCC AB 2014275</strain>
    </source>
</reference>
<proteinExistence type="predicted"/>
<organism evidence="1 2">
    <name type="scientific">Luteolibacter arcticus</name>
    <dbReference type="NCBI Taxonomy" id="1581411"/>
    <lineage>
        <taxon>Bacteria</taxon>
        <taxon>Pseudomonadati</taxon>
        <taxon>Verrucomicrobiota</taxon>
        <taxon>Verrucomicrobiia</taxon>
        <taxon>Verrucomicrobiales</taxon>
        <taxon>Verrucomicrobiaceae</taxon>
        <taxon>Luteolibacter</taxon>
    </lineage>
</organism>
<comment type="caution">
    <text evidence="1">The sequence shown here is derived from an EMBL/GenBank/DDBJ whole genome shotgun (WGS) entry which is preliminary data.</text>
</comment>
<protein>
    <submittedName>
        <fullName evidence="1">Uncharacterized protein</fullName>
    </submittedName>
</protein>
<keyword evidence="2" id="KW-1185">Reference proteome</keyword>
<dbReference type="Proteomes" id="UP001320876">
    <property type="component" value="Unassembled WGS sequence"/>
</dbReference>